<dbReference type="Proteomes" id="UP000217343">
    <property type="component" value="Chromosome"/>
</dbReference>
<dbReference type="KEGG" id="mmas:MYMAC_000423"/>
<dbReference type="AlphaFoldDB" id="A0A250JN70"/>
<evidence type="ECO:0000313" key="2">
    <source>
        <dbReference type="Proteomes" id="UP000217343"/>
    </source>
</evidence>
<gene>
    <name evidence="1" type="ORF">MYMAC_000423</name>
</gene>
<proteinExistence type="predicted"/>
<sequence length="65" mass="7005">MRDLSERLGQPLLHPCCCPGSEAVGTGNSGSLGGSPWATLNLRVTSLGFRLFPLRPLRVRPSDRT</sequence>
<protein>
    <submittedName>
        <fullName evidence="1">Uncharacterized protein</fullName>
    </submittedName>
</protein>
<accession>A0A250JN70</accession>
<evidence type="ECO:0000313" key="1">
    <source>
        <dbReference type="EMBL" id="ATB44841.1"/>
    </source>
</evidence>
<keyword evidence="2" id="KW-1185">Reference proteome</keyword>
<dbReference type="EMBL" id="CP022203">
    <property type="protein sequence ID" value="ATB44841.1"/>
    <property type="molecule type" value="Genomic_DNA"/>
</dbReference>
<name>A0A250JN70_9BACT</name>
<reference evidence="1 2" key="1">
    <citation type="submission" date="2017-06" db="EMBL/GenBank/DDBJ databases">
        <title>Sequencing and comparative analysis of myxobacterial genomes.</title>
        <authorList>
            <person name="Rupp O."/>
            <person name="Goesmann A."/>
            <person name="Sogaard-Andersen L."/>
        </authorList>
    </citation>
    <scope>NUCLEOTIDE SEQUENCE [LARGE SCALE GENOMIC DNA]</scope>
    <source>
        <strain evidence="1 2">DSM 14697</strain>
    </source>
</reference>
<organism evidence="1 2">
    <name type="scientific">Corallococcus macrosporus DSM 14697</name>
    <dbReference type="NCBI Taxonomy" id="1189310"/>
    <lineage>
        <taxon>Bacteria</taxon>
        <taxon>Pseudomonadati</taxon>
        <taxon>Myxococcota</taxon>
        <taxon>Myxococcia</taxon>
        <taxon>Myxococcales</taxon>
        <taxon>Cystobacterineae</taxon>
        <taxon>Myxococcaceae</taxon>
        <taxon>Corallococcus</taxon>
    </lineage>
</organism>